<organism evidence="11 12">
    <name type="scientific">Putridiphycobacter roseus</name>
    <dbReference type="NCBI Taxonomy" id="2219161"/>
    <lineage>
        <taxon>Bacteria</taxon>
        <taxon>Pseudomonadati</taxon>
        <taxon>Bacteroidota</taxon>
        <taxon>Flavobacteriia</taxon>
        <taxon>Flavobacteriales</taxon>
        <taxon>Crocinitomicaceae</taxon>
        <taxon>Putridiphycobacter</taxon>
    </lineage>
</organism>
<name>A0A2W1N060_9FLAO</name>
<keyword evidence="1" id="KW-0819">tRNA processing</keyword>
<dbReference type="Proteomes" id="UP000249248">
    <property type="component" value="Unassembled WGS sequence"/>
</dbReference>
<reference evidence="11 12" key="1">
    <citation type="submission" date="2018-06" db="EMBL/GenBank/DDBJ databases">
        <title>The draft genome sequence of Crocinitomix sp. SM1701.</title>
        <authorList>
            <person name="Zhang X."/>
        </authorList>
    </citation>
    <scope>NUCLEOTIDE SEQUENCE [LARGE SCALE GENOMIC DNA]</scope>
    <source>
        <strain evidence="11 12">SM1701</strain>
    </source>
</reference>
<evidence type="ECO:0000313" key="11">
    <source>
        <dbReference type="EMBL" id="PZE17587.1"/>
    </source>
</evidence>
<keyword evidence="2" id="KW-0413">Isomerase</keyword>
<dbReference type="EC" id="5.4.99.26" evidence="5"/>
<evidence type="ECO:0000256" key="7">
    <source>
        <dbReference type="ARBA" id="ARBA00041803"/>
    </source>
</evidence>
<dbReference type="GO" id="GO:0000455">
    <property type="term" value="P:enzyme-directed rRNA pseudouridine synthesis"/>
    <property type="evidence" value="ECO:0007669"/>
    <property type="project" value="TreeGrafter"/>
</dbReference>
<dbReference type="InterPro" id="IPR006145">
    <property type="entry name" value="PsdUridine_synth_RsuA/RluA"/>
</dbReference>
<dbReference type="AlphaFoldDB" id="A0A2W1N060"/>
<dbReference type="OrthoDB" id="9807829at2"/>
<evidence type="ECO:0000256" key="6">
    <source>
        <dbReference type="ARBA" id="ARBA00040675"/>
    </source>
</evidence>
<accession>A0A2W1N060</accession>
<dbReference type="PROSITE" id="PS01129">
    <property type="entry name" value="PSI_RLU"/>
    <property type="match status" value="1"/>
</dbReference>
<protein>
    <recommendedName>
        <fullName evidence="6">tRNA pseudouridine synthase C</fullName>
        <ecNumber evidence="5">5.4.99.26</ecNumber>
    </recommendedName>
    <alternativeName>
        <fullName evidence="8">tRNA pseudouridine(65) synthase</fullName>
    </alternativeName>
    <alternativeName>
        <fullName evidence="9">tRNA pseudouridylate synthase C</fullName>
    </alternativeName>
    <alternativeName>
        <fullName evidence="7">tRNA-uridine isomerase C</fullName>
    </alternativeName>
</protein>
<comment type="caution">
    <text evidence="11">The sequence shown here is derived from an EMBL/GenBank/DDBJ whole genome shotgun (WGS) entry which is preliminary data.</text>
</comment>
<proteinExistence type="predicted"/>
<evidence type="ECO:0000256" key="4">
    <source>
        <dbReference type="ARBA" id="ARBA00037670"/>
    </source>
</evidence>
<sequence>MEIGTVFEDAWFKIINKPSNLIVHHSNYARNLDEVSLCQWVNKEAGKSLHPIHRLDRKTSGLIIFAKDKTVIPKMQTLFAEHKITKQYVALVRGFVTEAGSIDSPIRADEAIEYKEAFTAYKPLHSFEVPIPVQPYDAARYTILSLKPTTGRMHQLRKHMNKFSHPIIGDPKYGNRHHNHMFIEKFACSNLFLHAKTLSFIHPITERPLVINAKFPAFWENVFTHLNCEFPLKNC</sequence>
<gene>
    <name evidence="11" type="ORF">DNU06_07090</name>
</gene>
<evidence type="ECO:0000256" key="3">
    <source>
        <dbReference type="ARBA" id="ARBA00036607"/>
    </source>
</evidence>
<dbReference type="InterPro" id="IPR050188">
    <property type="entry name" value="RluA_PseudoU_synthase"/>
</dbReference>
<dbReference type="GO" id="GO:0008033">
    <property type="term" value="P:tRNA processing"/>
    <property type="evidence" value="ECO:0007669"/>
    <property type="project" value="UniProtKB-KW"/>
</dbReference>
<evidence type="ECO:0000256" key="2">
    <source>
        <dbReference type="ARBA" id="ARBA00023235"/>
    </source>
</evidence>
<evidence type="ECO:0000256" key="1">
    <source>
        <dbReference type="ARBA" id="ARBA00022694"/>
    </source>
</evidence>
<dbReference type="EMBL" id="QKSB01000003">
    <property type="protein sequence ID" value="PZE17587.1"/>
    <property type="molecule type" value="Genomic_DNA"/>
</dbReference>
<dbReference type="GO" id="GO:0160149">
    <property type="term" value="F:tRNA pseudouridine(65) synthase activity"/>
    <property type="evidence" value="ECO:0007669"/>
    <property type="project" value="UniProtKB-EC"/>
</dbReference>
<evidence type="ECO:0000259" key="10">
    <source>
        <dbReference type="Pfam" id="PF00849"/>
    </source>
</evidence>
<comment type="function">
    <text evidence="4">Responsible for synthesis of pseudouridine from uracil-65 in transfer RNAs.</text>
</comment>
<keyword evidence="12" id="KW-1185">Reference proteome</keyword>
<dbReference type="Pfam" id="PF00849">
    <property type="entry name" value="PseudoU_synth_2"/>
    <property type="match status" value="1"/>
</dbReference>
<dbReference type="InterPro" id="IPR020103">
    <property type="entry name" value="PsdUridine_synth_cat_dom_sf"/>
</dbReference>
<evidence type="ECO:0000256" key="5">
    <source>
        <dbReference type="ARBA" id="ARBA00038943"/>
    </source>
</evidence>
<dbReference type="Gene3D" id="3.30.2350.10">
    <property type="entry name" value="Pseudouridine synthase"/>
    <property type="match status" value="1"/>
</dbReference>
<dbReference type="SUPFAM" id="SSF55120">
    <property type="entry name" value="Pseudouridine synthase"/>
    <property type="match status" value="1"/>
</dbReference>
<comment type="catalytic activity">
    <reaction evidence="3">
        <text>uridine(65) in tRNA = pseudouridine(65) in tRNA</text>
        <dbReference type="Rhea" id="RHEA:42536"/>
        <dbReference type="Rhea" id="RHEA-COMP:10103"/>
        <dbReference type="Rhea" id="RHEA-COMP:10104"/>
        <dbReference type="ChEBI" id="CHEBI:65314"/>
        <dbReference type="ChEBI" id="CHEBI:65315"/>
        <dbReference type="EC" id="5.4.99.26"/>
    </reaction>
</comment>
<dbReference type="PANTHER" id="PTHR21600:SF56">
    <property type="entry name" value="TRNA PSEUDOURIDINE SYNTHASE C"/>
    <property type="match status" value="1"/>
</dbReference>
<evidence type="ECO:0000313" key="12">
    <source>
        <dbReference type="Proteomes" id="UP000249248"/>
    </source>
</evidence>
<evidence type="ECO:0000256" key="9">
    <source>
        <dbReference type="ARBA" id="ARBA00043049"/>
    </source>
</evidence>
<dbReference type="GO" id="GO:0003723">
    <property type="term" value="F:RNA binding"/>
    <property type="evidence" value="ECO:0007669"/>
    <property type="project" value="InterPro"/>
</dbReference>
<feature type="domain" description="Pseudouridine synthase RsuA/RluA-like" evidence="10">
    <location>
        <begin position="14"/>
        <end position="161"/>
    </location>
</feature>
<dbReference type="PANTHER" id="PTHR21600">
    <property type="entry name" value="MITOCHONDRIAL RNA PSEUDOURIDINE SYNTHASE"/>
    <property type="match status" value="1"/>
</dbReference>
<dbReference type="InterPro" id="IPR006224">
    <property type="entry name" value="PsdUridine_synth_RluA-like_CS"/>
</dbReference>
<dbReference type="RefSeq" id="WP_111062547.1">
    <property type="nucleotide sequence ID" value="NZ_JBHUCU010000027.1"/>
</dbReference>
<evidence type="ECO:0000256" key="8">
    <source>
        <dbReference type="ARBA" id="ARBA00041975"/>
    </source>
</evidence>